<dbReference type="AlphaFoldDB" id="A0A2P2QPF4"/>
<proteinExistence type="predicted"/>
<dbReference type="EMBL" id="GGEC01088270">
    <property type="protein sequence ID" value="MBX68754.1"/>
    <property type="molecule type" value="Transcribed_RNA"/>
</dbReference>
<reference evidence="2" key="1">
    <citation type="submission" date="2018-02" db="EMBL/GenBank/DDBJ databases">
        <title>Rhizophora mucronata_Transcriptome.</title>
        <authorList>
            <person name="Meera S.P."/>
            <person name="Sreeshan A."/>
            <person name="Augustine A."/>
        </authorList>
    </citation>
    <scope>NUCLEOTIDE SEQUENCE</scope>
    <source>
        <tissue evidence="2">Leaf</tissue>
    </source>
</reference>
<organism evidence="2">
    <name type="scientific">Rhizophora mucronata</name>
    <name type="common">Asiatic mangrove</name>
    <dbReference type="NCBI Taxonomy" id="61149"/>
    <lineage>
        <taxon>Eukaryota</taxon>
        <taxon>Viridiplantae</taxon>
        <taxon>Streptophyta</taxon>
        <taxon>Embryophyta</taxon>
        <taxon>Tracheophyta</taxon>
        <taxon>Spermatophyta</taxon>
        <taxon>Magnoliopsida</taxon>
        <taxon>eudicotyledons</taxon>
        <taxon>Gunneridae</taxon>
        <taxon>Pentapetalae</taxon>
        <taxon>rosids</taxon>
        <taxon>fabids</taxon>
        <taxon>Malpighiales</taxon>
        <taxon>Rhizophoraceae</taxon>
        <taxon>Rhizophora</taxon>
    </lineage>
</organism>
<protein>
    <submittedName>
        <fullName evidence="2">Uncharacterized protein</fullName>
    </submittedName>
</protein>
<feature type="region of interest" description="Disordered" evidence="1">
    <location>
        <begin position="1"/>
        <end position="20"/>
    </location>
</feature>
<name>A0A2P2QPF4_RHIMU</name>
<accession>A0A2P2QPF4</accession>
<sequence>MGKLGYLDTSRHTKPSAKRN</sequence>
<evidence type="ECO:0000256" key="1">
    <source>
        <dbReference type="SAM" id="MobiDB-lite"/>
    </source>
</evidence>
<evidence type="ECO:0000313" key="2">
    <source>
        <dbReference type="EMBL" id="MBX68754.1"/>
    </source>
</evidence>